<evidence type="ECO:0000313" key="1">
    <source>
        <dbReference type="EMBL" id="CAH6719181.1"/>
    </source>
</evidence>
<name>A0ACA9Y2I7_9ASCO</name>
<keyword evidence="2" id="KW-1185">Reference proteome</keyword>
<evidence type="ECO:0000313" key="2">
    <source>
        <dbReference type="Proteomes" id="UP001152531"/>
    </source>
</evidence>
<gene>
    <name evidence="1" type="ORF">CLIB1444_02S02740</name>
</gene>
<accession>A0ACA9Y2I7</accession>
<dbReference type="Proteomes" id="UP001152531">
    <property type="component" value="Unassembled WGS sequence"/>
</dbReference>
<proteinExistence type="predicted"/>
<comment type="caution">
    <text evidence="1">The sequence shown here is derived from an EMBL/GenBank/DDBJ whole genome shotgun (WGS) entry which is preliminary data.</text>
</comment>
<sequence>MTTAVSPSTPKHNKSDLYHWSKDEIVQRVLELEEELVDFQGYSKELEEALEEELKQLELDNKKLTSVKKENEATIKIQSTKIKELTRQLRDQEETYNEDKLKNEAEVRSLKQKLVDIEIINDNMESNDRVISQKLELSNQFNNELIEKIALLENDLYMERKANNEKDLFISNYQNTINDLKQQVDENTNTDINTSIGEVDVSVLSMKDVLRAGPPISPFSKDIKDNKKGMVKSDSLQKLHELSVKTEGLSNRIKSLRRDSLYLASPNIKSPSTTQLSNHLHTSNSRKENFIEKSKTSKNLTSMLIKESQKSEKKPLSTINGSPNVSKIEDKLHGKEKKRKRKDLFGNFKSLALGHS</sequence>
<reference evidence="1" key="1">
    <citation type="submission" date="2022-06" db="EMBL/GenBank/DDBJ databases">
        <authorList>
            <person name="Legras J.-L."/>
            <person name="Devillers H."/>
            <person name="Grondin C."/>
        </authorList>
    </citation>
    <scope>NUCLEOTIDE SEQUENCE</scope>
    <source>
        <strain evidence="1">CLIB 1444</strain>
    </source>
</reference>
<protein>
    <submittedName>
        <fullName evidence="1">Uncharacterized protein</fullName>
    </submittedName>
</protein>
<organism evidence="1 2">
    <name type="scientific">[Candida] jaroonii</name>
    <dbReference type="NCBI Taxonomy" id="467808"/>
    <lineage>
        <taxon>Eukaryota</taxon>
        <taxon>Fungi</taxon>
        <taxon>Dikarya</taxon>
        <taxon>Ascomycota</taxon>
        <taxon>Saccharomycotina</taxon>
        <taxon>Pichiomycetes</taxon>
        <taxon>Debaryomycetaceae</taxon>
        <taxon>Yamadazyma</taxon>
    </lineage>
</organism>
<dbReference type="EMBL" id="CALSDN010000002">
    <property type="protein sequence ID" value="CAH6719181.1"/>
    <property type="molecule type" value="Genomic_DNA"/>
</dbReference>